<keyword evidence="1" id="KW-0560">Oxidoreductase</keyword>
<dbReference type="GO" id="GO:0016628">
    <property type="term" value="F:oxidoreductase activity, acting on the CH-CH group of donors, NAD or NADP as acceptor"/>
    <property type="evidence" value="ECO:0007669"/>
    <property type="project" value="InterPro"/>
</dbReference>
<dbReference type="Pfam" id="PF03721">
    <property type="entry name" value="UDPG_MGDP_dh_N"/>
    <property type="match status" value="1"/>
</dbReference>
<evidence type="ECO:0000256" key="1">
    <source>
        <dbReference type="ARBA" id="ARBA00023002"/>
    </source>
</evidence>
<dbReference type="PANTHER" id="PTHR43491:SF1">
    <property type="entry name" value="UDP-N-ACETYL-D-MANNOSAMINE DEHYDROGENASE"/>
    <property type="match status" value="1"/>
</dbReference>
<dbReference type="AlphaFoldDB" id="A0A9X7GGA7"/>
<dbReference type="EMBL" id="NUFN01000053">
    <property type="protein sequence ID" value="PGH78262.1"/>
    <property type="molecule type" value="Genomic_DNA"/>
</dbReference>
<evidence type="ECO:0000313" key="6">
    <source>
        <dbReference type="Proteomes" id="UP000222944"/>
    </source>
</evidence>
<dbReference type="PIRSF" id="PIRSF500136">
    <property type="entry name" value="UDP_ManNAc_DH"/>
    <property type="match status" value="1"/>
</dbReference>
<evidence type="ECO:0000256" key="3">
    <source>
        <dbReference type="PIRNR" id="PIRNR000124"/>
    </source>
</evidence>
<organism evidence="5 6">
    <name type="scientific">Bacillus thuringiensis</name>
    <dbReference type="NCBI Taxonomy" id="1428"/>
    <lineage>
        <taxon>Bacteria</taxon>
        <taxon>Bacillati</taxon>
        <taxon>Bacillota</taxon>
        <taxon>Bacilli</taxon>
        <taxon>Bacillales</taxon>
        <taxon>Bacillaceae</taxon>
        <taxon>Bacillus</taxon>
        <taxon>Bacillus cereus group</taxon>
    </lineage>
</organism>
<feature type="domain" description="UDP-glucose/GDP-mannose dehydrogenase C-terminal" evidence="4">
    <location>
        <begin position="334"/>
        <end position="429"/>
    </location>
</feature>
<dbReference type="NCBIfam" id="TIGR03026">
    <property type="entry name" value="NDP-sugDHase"/>
    <property type="match status" value="1"/>
</dbReference>
<comment type="similarity">
    <text evidence="3">Belongs to the UDP-glucose/GDP-mannose dehydrogenase family.</text>
</comment>
<dbReference type="Gene3D" id="3.40.50.720">
    <property type="entry name" value="NAD(P)-binding Rossmann-like Domain"/>
    <property type="match status" value="2"/>
</dbReference>
<sequence length="440" mass="49330">MIQSLHQSFSHQLNEKLQKKVARIGIMGLGYVGLPTACYYAEQGYNVTGFEISSEKVGKLNQGLDYKNSVNPQRLEKILRDHSFIATTDMKQLREMDVIFICVPTPITLEKNPDLTYVKDAGLKVAKYVANGTLIILESTTYPGTTEAYIVQPLVERGFIVGDTIFVAYSPERIDPGNIEFDLKNTPKVVGGMTQTCTELASRCIGDTAHPVSGVQTAELSKVFENTFRWVNIGLVNELAVLCHELKIDVWETIQAAASKPYGFMKFTPGIGVGGHCIPVDPYYLTYKAKEKGKRTKFIDVAGEINEGMVQYVYIRILELLAKHNTFIKQSHVVILGASYKPNIGDLRESPVINLVEYLQGKSKHLTIIDPYVDELFIHGKIQPIKAYESSLIQKADIVIIGTPHDCFEWEDIYKHSKLIFDSKNIMKQKGYCASFIETL</sequence>
<gene>
    <name evidence="5" type="ORF">CN899_29070</name>
</gene>
<dbReference type="InterPro" id="IPR036220">
    <property type="entry name" value="UDP-Glc/GDP-Man_DH_C_sf"/>
</dbReference>
<comment type="caution">
    <text evidence="5">The sequence shown here is derived from an EMBL/GenBank/DDBJ whole genome shotgun (WGS) entry which is preliminary data.</text>
</comment>
<dbReference type="InterPro" id="IPR001732">
    <property type="entry name" value="UDP-Glc/GDP-Man_DH_N"/>
</dbReference>
<dbReference type="GO" id="GO:0051287">
    <property type="term" value="F:NAD binding"/>
    <property type="evidence" value="ECO:0007669"/>
    <property type="project" value="InterPro"/>
</dbReference>
<proteinExistence type="inferred from homology"/>
<evidence type="ECO:0000313" key="5">
    <source>
        <dbReference type="EMBL" id="PGH78262.1"/>
    </source>
</evidence>
<dbReference type="RefSeq" id="WP_098866887.1">
    <property type="nucleotide sequence ID" value="NZ_NUFN01000053.1"/>
</dbReference>
<dbReference type="SUPFAM" id="SSF48179">
    <property type="entry name" value="6-phosphogluconate dehydrogenase C-terminal domain-like"/>
    <property type="match status" value="1"/>
</dbReference>
<dbReference type="GO" id="GO:0000271">
    <property type="term" value="P:polysaccharide biosynthetic process"/>
    <property type="evidence" value="ECO:0007669"/>
    <property type="project" value="InterPro"/>
</dbReference>
<dbReference type="InterPro" id="IPR014026">
    <property type="entry name" value="UDP-Glc/GDP-Man_DH_dimer"/>
</dbReference>
<dbReference type="Proteomes" id="UP000222944">
    <property type="component" value="Unassembled WGS sequence"/>
</dbReference>
<keyword evidence="2" id="KW-0520">NAD</keyword>
<dbReference type="PIRSF" id="PIRSF000124">
    <property type="entry name" value="UDPglc_GDPman_dh"/>
    <property type="match status" value="1"/>
</dbReference>
<dbReference type="SUPFAM" id="SSF52413">
    <property type="entry name" value="UDP-glucose/GDP-mannose dehydrogenase C-terminal domain"/>
    <property type="match status" value="1"/>
</dbReference>
<reference evidence="5 6" key="1">
    <citation type="submission" date="2017-09" db="EMBL/GenBank/DDBJ databases">
        <title>Large-scale bioinformatics analysis of Bacillus genomes uncovers conserved roles of natural products in bacterial physiology.</title>
        <authorList>
            <consortium name="Agbiome Team Llc"/>
            <person name="Bleich R.M."/>
            <person name="Grubbs K.J."/>
            <person name="Santa Maria K.C."/>
            <person name="Allen S.E."/>
            <person name="Farag S."/>
            <person name="Shank E.A."/>
            <person name="Bowers A."/>
        </authorList>
    </citation>
    <scope>NUCLEOTIDE SEQUENCE [LARGE SCALE GENOMIC DNA]</scope>
    <source>
        <strain evidence="5 6">AFS058004</strain>
    </source>
</reference>
<dbReference type="PANTHER" id="PTHR43491">
    <property type="entry name" value="UDP-N-ACETYL-D-MANNOSAMINE DEHYDROGENASE"/>
    <property type="match status" value="1"/>
</dbReference>
<dbReference type="InterPro" id="IPR017476">
    <property type="entry name" value="UDP-Glc/GDP-Man"/>
</dbReference>
<dbReference type="InterPro" id="IPR028359">
    <property type="entry name" value="UDP_ManNAc/GlcNAc_DH"/>
</dbReference>
<evidence type="ECO:0000259" key="4">
    <source>
        <dbReference type="SMART" id="SM00984"/>
    </source>
</evidence>
<protein>
    <submittedName>
        <fullName evidence="5">UDP-N-acetyl-D-glucosamine dehydrogenase</fullName>
    </submittedName>
</protein>
<name>A0A9X7GGA7_BACTU</name>
<dbReference type="Pfam" id="PF00984">
    <property type="entry name" value="UDPG_MGDP_dh"/>
    <property type="match status" value="1"/>
</dbReference>
<dbReference type="Pfam" id="PF03720">
    <property type="entry name" value="UDPG_MGDP_dh_C"/>
    <property type="match status" value="1"/>
</dbReference>
<dbReference type="InterPro" id="IPR014027">
    <property type="entry name" value="UDP-Glc/GDP-Man_DH_C"/>
</dbReference>
<evidence type="ECO:0000256" key="2">
    <source>
        <dbReference type="ARBA" id="ARBA00023027"/>
    </source>
</evidence>
<dbReference type="SMART" id="SM00984">
    <property type="entry name" value="UDPG_MGDP_dh_C"/>
    <property type="match status" value="1"/>
</dbReference>
<dbReference type="InterPro" id="IPR008927">
    <property type="entry name" value="6-PGluconate_DH-like_C_sf"/>
</dbReference>
<dbReference type="SUPFAM" id="SSF51735">
    <property type="entry name" value="NAD(P)-binding Rossmann-fold domains"/>
    <property type="match status" value="1"/>
</dbReference>
<dbReference type="InterPro" id="IPR036291">
    <property type="entry name" value="NAD(P)-bd_dom_sf"/>
</dbReference>
<accession>A0A9X7GGA7</accession>
<dbReference type="GO" id="GO:0016616">
    <property type="term" value="F:oxidoreductase activity, acting on the CH-OH group of donors, NAD or NADP as acceptor"/>
    <property type="evidence" value="ECO:0007669"/>
    <property type="project" value="InterPro"/>
</dbReference>